<accession>A0A3M6USF1</accession>
<name>A0A3M6USF1_POCDA</name>
<proteinExistence type="predicted"/>
<dbReference type="PANTHER" id="PTHR46963:SF2">
    <property type="match status" value="1"/>
</dbReference>
<dbReference type="EMBL" id="RCHS01000839">
    <property type="protein sequence ID" value="RMX56487.1"/>
    <property type="molecule type" value="Genomic_DNA"/>
</dbReference>
<gene>
    <name evidence="2" type="ORF">pdam_00014941</name>
</gene>
<protein>
    <submittedName>
        <fullName evidence="2">Uncharacterized protein</fullName>
    </submittedName>
</protein>
<evidence type="ECO:0000256" key="1">
    <source>
        <dbReference type="SAM" id="MobiDB-lite"/>
    </source>
</evidence>
<dbReference type="PANTHER" id="PTHR46963">
    <property type="entry name" value="SIMILAR TO RIKEN CDNA E130308A19"/>
    <property type="match status" value="1"/>
</dbReference>
<reference evidence="2 3" key="1">
    <citation type="journal article" date="2018" name="Sci. Rep.">
        <title>Comparative analysis of the Pocillopora damicornis genome highlights role of immune system in coral evolution.</title>
        <authorList>
            <person name="Cunning R."/>
            <person name="Bay R.A."/>
            <person name="Gillette P."/>
            <person name="Baker A.C."/>
            <person name="Traylor-Knowles N."/>
        </authorList>
    </citation>
    <scope>NUCLEOTIDE SEQUENCE [LARGE SCALE GENOMIC DNA]</scope>
    <source>
        <strain evidence="2">RSMAS</strain>
        <tissue evidence="2">Whole animal</tissue>
    </source>
</reference>
<comment type="caution">
    <text evidence="2">The sequence shown here is derived from an EMBL/GenBank/DDBJ whole genome shotgun (WGS) entry which is preliminary data.</text>
</comment>
<dbReference type="AlphaFoldDB" id="A0A3M6USF1"/>
<sequence length="114" mass="13303">MAFMKEENQKRNLEEIRPKQLNGFLVEFIIFVRRKDGDEFKPLSLRGLLSSFNRPLKACKYPMIVMEDLEFVQTRKALEARSKQLNKERKSNKPNAAEAKTDGEVSILNMENLL</sequence>
<organism evidence="2 3">
    <name type="scientific">Pocillopora damicornis</name>
    <name type="common">Cauliflower coral</name>
    <name type="synonym">Millepora damicornis</name>
    <dbReference type="NCBI Taxonomy" id="46731"/>
    <lineage>
        <taxon>Eukaryota</taxon>
        <taxon>Metazoa</taxon>
        <taxon>Cnidaria</taxon>
        <taxon>Anthozoa</taxon>
        <taxon>Hexacorallia</taxon>
        <taxon>Scleractinia</taxon>
        <taxon>Astrocoeniina</taxon>
        <taxon>Pocilloporidae</taxon>
        <taxon>Pocillopora</taxon>
    </lineage>
</organism>
<dbReference type="STRING" id="46731.A0A3M6USF1"/>
<feature type="region of interest" description="Disordered" evidence="1">
    <location>
        <begin position="83"/>
        <end position="114"/>
    </location>
</feature>
<keyword evidence="3" id="KW-1185">Reference proteome</keyword>
<dbReference type="Proteomes" id="UP000275408">
    <property type="component" value="Unassembled WGS sequence"/>
</dbReference>
<evidence type="ECO:0000313" key="2">
    <source>
        <dbReference type="EMBL" id="RMX56487.1"/>
    </source>
</evidence>
<dbReference type="InterPro" id="IPR042838">
    <property type="entry name" value="KIAA1958"/>
</dbReference>
<evidence type="ECO:0000313" key="3">
    <source>
        <dbReference type="Proteomes" id="UP000275408"/>
    </source>
</evidence>